<evidence type="ECO:0000313" key="4">
    <source>
        <dbReference type="Proteomes" id="UP001470230"/>
    </source>
</evidence>
<evidence type="ECO:0000313" key="2">
    <source>
        <dbReference type="EMBL" id="KAK8834133.1"/>
    </source>
</evidence>
<feature type="region of interest" description="Disordered" evidence="1">
    <location>
        <begin position="227"/>
        <end position="254"/>
    </location>
</feature>
<feature type="region of interest" description="Disordered" evidence="1">
    <location>
        <begin position="1"/>
        <end position="76"/>
    </location>
</feature>
<accession>A0ABR2L6X8</accession>
<gene>
    <name evidence="3" type="ORF">M9Y10_001048</name>
    <name evidence="2" type="ORF">M9Y10_035789</name>
</gene>
<keyword evidence="4" id="KW-1185">Reference proteome</keyword>
<feature type="compositionally biased region" description="Low complexity" evidence="1">
    <location>
        <begin position="1"/>
        <end position="13"/>
    </location>
</feature>
<evidence type="ECO:0000256" key="1">
    <source>
        <dbReference type="SAM" id="MobiDB-lite"/>
    </source>
</evidence>
<evidence type="ECO:0000313" key="3">
    <source>
        <dbReference type="EMBL" id="KAK8898756.1"/>
    </source>
</evidence>
<dbReference type="EMBL" id="JAPFFF010000495">
    <property type="protein sequence ID" value="KAK8834133.1"/>
    <property type="molecule type" value="Genomic_DNA"/>
</dbReference>
<dbReference type="InterPro" id="IPR013906">
    <property type="entry name" value="eIF3j"/>
</dbReference>
<feature type="compositionally biased region" description="Acidic residues" evidence="1">
    <location>
        <begin position="30"/>
        <end position="46"/>
    </location>
</feature>
<evidence type="ECO:0008006" key="5">
    <source>
        <dbReference type="Google" id="ProtNLM"/>
    </source>
</evidence>
<dbReference type="Proteomes" id="UP001470230">
    <property type="component" value="Unassembled WGS sequence"/>
</dbReference>
<organism evidence="3 4">
    <name type="scientific">Tritrichomonas musculus</name>
    <dbReference type="NCBI Taxonomy" id="1915356"/>
    <lineage>
        <taxon>Eukaryota</taxon>
        <taxon>Metamonada</taxon>
        <taxon>Parabasalia</taxon>
        <taxon>Tritrichomonadida</taxon>
        <taxon>Tritrichomonadidae</taxon>
        <taxon>Tritrichomonas</taxon>
    </lineage>
</organism>
<reference evidence="3 4" key="1">
    <citation type="submission" date="2024-04" db="EMBL/GenBank/DDBJ databases">
        <title>Tritrichomonas musculus Genome.</title>
        <authorList>
            <person name="Alves-Ferreira E."/>
            <person name="Grigg M."/>
            <person name="Lorenzi H."/>
            <person name="Galac M."/>
        </authorList>
    </citation>
    <scope>NUCLEOTIDE SEQUENCE [LARGE SCALE GENOMIC DNA]</scope>
    <source>
        <strain evidence="3 4">EAF2021</strain>
    </source>
</reference>
<sequence length="254" mass="29047">MNWANLDLNSSNSDDQKSDNDGDAGANWGSDDDGLADNWEDAPDPEEVARKKKEEEERIEREKKEAAEAEKKRKQEIREEKIRKKKLLDEAANDFDDDLFDVDVTKEQKEIADLHNALDALGGLDMNTTDPNKIDIGLYKPETVVQFGAFAAAIEKKFNQIFPEIDQNGKKKKEYEQLKSAQDNNKVQMIEYLITALCDNYKSAFLADLNNHIIQLYNKKLDEAKKGQGYKKKNKQQSGAFFNAKKDDDDFDEI</sequence>
<comment type="caution">
    <text evidence="3">The sequence shown here is derived from an EMBL/GenBank/DDBJ whole genome shotgun (WGS) entry which is preliminary data.</text>
</comment>
<dbReference type="Pfam" id="PF08597">
    <property type="entry name" value="eIF3_subunit"/>
    <property type="match status" value="1"/>
</dbReference>
<dbReference type="EMBL" id="JAPFFF010000001">
    <property type="protein sequence ID" value="KAK8898756.1"/>
    <property type="molecule type" value="Genomic_DNA"/>
</dbReference>
<feature type="compositionally biased region" description="Basic and acidic residues" evidence="1">
    <location>
        <begin position="47"/>
        <end position="76"/>
    </location>
</feature>
<protein>
    <recommendedName>
        <fullName evidence="5">Eukaryotic translation initiation factor 3 30 kDa subunit</fullName>
    </recommendedName>
</protein>
<name>A0ABR2L6X8_9EUKA</name>
<proteinExistence type="predicted"/>